<dbReference type="InterPro" id="IPR036397">
    <property type="entry name" value="RNaseH_sf"/>
</dbReference>
<accession>A0A5N4A3Q1</accession>
<sequence>MSLLISSSTFAISTAYINSDFLDRQGRGCKITKAYICIFVCFSTKACHLELVSDLSTNAFLAAFRRFASRRGKPHNIFSDNGSNFIGANNDLKTMFEFLNKNVDQFKKSLIYEGIKWHFSPASSPHFNGLAEAGVKSTKFHLKRVLGYALLTYEEYLTVIVEIECLLNSRPLYPLSSSPNDYHPSHFLIGRRLTAIPNTDFVEIPTNRLSRWQYLSKLQQQFWNRWSMDYLGDLQIRTKWKTAQDNVKPGTIVLIKENNTPPAHWKIGRVIEVHPGDDNIIRVATIKTKSGLYKRARRLDDVTHDLKIRIDAEHPECVARSGLNASVADKFWDTLVYPEGRPFQCYIECLYKAFNILREDGTLDGEFLIQTFEIATEEGVKACSDQMKVGTDGCERAFNFDVCVTKFYQDLAG</sequence>
<reference evidence="2 3" key="1">
    <citation type="journal article" date="2018" name="Elife">
        <title>Firefly genomes illuminate parallel origins of bioluminescence in beetles.</title>
        <authorList>
            <person name="Fallon T.R."/>
            <person name="Lower S.E."/>
            <person name="Chang C.H."/>
            <person name="Bessho-Uehara M."/>
            <person name="Martin G.J."/>
            <person name="Bewick A.J."/>
            <person name="Behringer M."/>
            <person name="Debat H.J."/>
            <person name="Wong I."/>
            <person name="Day J.C."/>
            <person name="Suvorov A."/>
            <person name="Silva C.J."/>
            <person name="Stanger-Hall K.F."/>
            <person name="Hall D.W."/>
            <person name="Schmitz R.J."/>
            <person name="Nelson D.R."/>
            <person name="Lewis S.M."/>
            <person name="Shigenobu S."/>
            <person name="Bybee S.M."/>
            <person name="Larracuente A.M."/>
            <person name="Oba Y."/>
            <person name="Weng J.K."/>
        </authorList>
    </citation>
    <scope>NUCLEOTIDE SEQUENCE [LARGE SCALE GENOMIC DNA]</scope>
    <source>
        <strain evidence="2">1611_PpyrPB1</strain>
        <tissue evidence="2">Whole body</tissue>
    </source>
</reference>
<evidence type="ECO:0000313" key="3">
    <source>
        <dbReference type="Proteomes" id="UP000327044"/>
    </source>
</evidence>
<dbReference type="SUPFAM" id="SSF47565">
    <property type="entry name" value="Insect pheromone/odorant-binding proteins"/>
    <property type="match status" value="1"/>
</dbReference>
<dbReference type="CDD" id="cd23992">
    <property type="entry name" value="PBP_GOBP"/>
    <property type="match status" value="1"/>
</dbReference>
<evidence type="ECO:0000259" key="1">
    <source>
        <dbReference type="PROSITE" id="PS50994"/>
    </source>
</evidence>
<dbReference type="EMBL" id="VVIM01000010">
    <property type="protein sequence ID" value="KAB0791955.1"/>
    <property type="molecule type" value="Genomic_DNA"/>
</dbReference>
<comment type="caution">
    <text evidence="2">The sequence shown here is derived from an EMBL/GenBank/DDBJ whole genome shotgun (WGS) entry which is preliminary data.</text>
</comment>
<dbReference type="InterPro" id="IPR040676">
    <property type="entry name" value="DUF5641"/>
</dbReference>
<dbReference type="Proteomes" id="UP000327044">
    <property type="component" value="Unassembled WGS sequence"/>
</dbReference>
<dbReference type="AlphaFoldDB" id="A0A5N4A3Q1"/>
<dbReference type="InterPro" id="IPR036728">
    <property type="entry name" value="PBP_GOBP_sf"/>
</dbReference>
<dbReference type="InParanoid" id="A0A5N4A3Q1"/>
<dbReference type="InterPro" id="IPR012337">
    <property type="entry name" value="RNaseH-like_sf"/>
</dbReference>
<keyword evidence="3" id="KW-1185">Reference proteome</keyword>
<dbReference type="SMART" id="SM00708">
    <property type="entry name" value="PhBP"/>
    <property type="match status" value="1"/>
</dbReference>
<dbReference type="Gene3D" id="3.30.420.10">
    <property type="entry name" value="Ribonuclease H-like superfamily/Ribonuclease H"/>
    <property type="match status" value="1"/>
</dbReference>
<name>A0A5N4A3Q1_PHOPY</name>
<dbReference type="GO" id="GO:0015074">
    <property type="term" value="P:DNA integration"/>
    <property type="evidence" value="ECO:0007669"/>
    <property type="project" value="InterPro"/>
</dbReference>
<dbReference type="GO" id="GO:0003676">
    <property type="term" value="F:nucleic acid binding"/>
    <property type="evidence" value="ECO:0007669"/>
    <property type="project" value="InterPro"/>
</dbReference>
<feature type="domain" description="Integrase catalytic" evidence="1">
    <location>
        <begin position="5"/>
        <end position="192"/>
    </location>
</feature>
<dbReference type="GO" id="GO:0005549">
    <property type="term" value="F:odorant binding"/>
    <property type="evidence" value="ECO:0007669"/>
    <property type="project" value="InterPro"/>
</dbReference>
<dbReference type="InterPro" id="IPR006170">
    <property type="entry name" value="PBP/GOBP"/>
</dbReference>
<dbReference type="InterPro" id="IPR001584">
    <property type="entry name" value="Integrase_cat-core"/>
</dbReference>
<gene>
    <name evidence="2" type="ORF">PPYR_13916</name>
</gene>
<dbReference type="SUPFAM" id="SSF53098">
    <property type="entry name" value="Ribonuclease H-like"/>
    <property type="match status" value="1"/>
</dbReference>
<proteinExistence type="predicted"/>
<protein>
    <recommendedName>
        <fullName evidence="1">Integrase catalytic domain-containing protein</fullName>
    </recommendedName>
</protein>
<dbReference type="Gene3D" id="1.10.238.20">
    <property type="entry name" value="Pheromone/general odorant binding protein domain"/>
    <property type="match status" value="1"/>
</dbReference>
<dbReference type="Pfam" id="PF18701">
    <property type="entry name" value="DUF5641"/>
    <property type="match status" value="1"/>
</dbReference>
<evidence type="ECO:0000313" key="2">
    <source>
        <dbReference type="EMBL" id="KAB0791955.1"/>
    </source>
</evidence>
<organism evidence="2 3">
    <name type="scientific">Photinus pyralis</name>
    <name type="common">Common eastern firefly</name>
    <name type="synonym">Lampyris pyralis</name>
    <dbReference type="NCBI Taxonomy" id="7054"/>
    <lineage>
        <taxon>Eukaryota</taxon>
        <taxon>Metazoa</taxon>
        <taxon>Ecdysozoa</taxon>
        <taxon>Arthropoda</taxon>
        <taxon>Hexapoda</taxon>
        <taxon>Insecta</taxon>
        <taxon>Pterygota</taxon>
        <taxon>Neoptera</taxon>
        <taxon>Endopterygota</taxon>
        <taxon>Coleoptera</taxon>
        <taxon>Polyphaga</taxon>
        <taxon>Elateriformia</taxon>
        <taxon>Elateroidea</taxon>
        <taxon>Lampyridae</taxon>
        <taxon>Lampyrinae</taxon>
        <taxon>Photinus</taxon>
    </lineage>
</organism>
<dbReference type="PANTHER" id="PTHR47331">
    <property type="entry name" value="PHD-TYPE DOMAIN-CONTAINING PROTEIN"/>
    <property type="match status" value="1"/>
</dbReference>
<dbReference type="PROSITE" id="PS50994">
    <property type="entry name" value="INTEGRASE"/>
    <property type="match status" value="1"/>
</dbReference>
<dbReference type="Pfam" id="PF01395">
    <property type="entry name" value="PBP_GOBP"/>
    <property type="match status" value="1"/>
</dbReference>